<dbReference type="SMART" id="SM00744">
    <property type="entry name" value="RINGv"/>
    <property type="match status" value="1"/>
</dbReference>
<comment type="catalytic activity">
    <reaction evidence="1">
        <text>S-ubiquitinyl-[E2 ubiquitin-conjugating enzyme]-L-cysteine + [acceptor protein]-L-lysine = [E2 ubiquitin-conjugating enzyme]-L-cysteine + N(6)-ubiquitinyl-[acceptor protein]-L-lysine.</text>
        <dbReference type="EC" id="2.3.2.27"/>
    </reaction>
</comment>
<dbReference type="GO" id="GO:0061630">
    <property type="term" value="F:ubiquitin protein ligase activity"/>
    <property type="evidence" value="ECO:0007669"/>
    <property type="project" value="UniProtKB-EC"/>
</dbReference>
<evidence type="ECO:0000256" key="4">
    <source>
        <dbReference type="ARBA" id="ARBA00012483"/>
    </source>
</evidence>
<dbReference type="Gene3D" id="2.30.130.40">
    <property type="entry name" value="LON domain-like"/>
    <property type="match status" value="1"/>
</dbReference>
<evidence type="ECO:0000313" key="20">
    <source>
        <dbReference type="Proteomes" id="UP000029120"/>
    </source>
</evidence>
<dbReference type="InterPro" id="IPR001841">
    <property type="entry name" value="Znf_RING"/>
</dbReference>
<dbReference type="InterPro" id="IPR011016">
    <property type="entry name" value="Znf_RING-CH"/>
</dbReference>
<evidence type="ECO:0000256" key="6">
    <source>
        <dbReference type="ARBA" id="ARBA00022692"/>
    </source>
</evidence>
<keyword evidence="9" id="KW-0833">Ubl conjugation pathway</keyword>
<keyword evidence="7" id="KW-0479">Metal-binding</keyword>
<evidence type="ECO:0000256" key="10">
    <source>
        <dbReference type="ARBA" id="ARBA00022833"/>
    </source>
</evidence>
<dbReference type="Pfam" id="PF13639">
    <property type="entry name" value="zf-RING_2"/>
    <property type="match status" value="1"/>
</dbReference>
<dbReference type="InterPro" id="IPR046336">
    <property type="entry name" value="Lon_prtase_N_sf"/>
</dbReference>
<evidence type="ECO:0000256" key="1">
    <source>
        <dbReference type="ARBA" id="ARBA00000900"/>
    </source>
</evidence>
<keyword evidence="11" id="KW-1133">Transmembrane helix</keyword>
<name>A0A087HRY4_ARAAL</name>
<dbReference type="PANTHER" id="PTHR46732:SF5">
    <property type="entry name" value="ATP-DEPENDENT PROTEASE LA (LON) DOMAIN PROTEIN"/>
    <property type="match status" value="1"/>
</dbReference>
<dbReference type="EC" id="2.3.2.27" evidence="4"/>
<keyword evidence="20" id="KW-1185">Reference proteome</keyword>
<evidence type="ECO:0000256" key="8">
    <source>
        <dbReference type="ARBA" id="ARBA00022771"/>
    </source>
</evidence>
<evidence type="ECO:0000313" key="19">
    <source>
        <dbReference type="EMBL" id="KFK44886.1"/>
    </source>
</evidence>
<comment type="subcellular location">
    <subcellularLocation>
        <location evidence="2">Membrane</location>
        <topology evidence="2">Single-pass membrane protein</topology>
    </subcellularLocation>
</comment>
<accession>A0A087HRY4</accession>
<keyword evidence="6" id="KW-0812">Transmembrane</keyword>
<dbReference type="Pfam" id="PF02190">
    <property type="entry name" value="LON_substr_bdg"/>
    <property type="match status" value="1"/>
</dbReference>
<comment type="similarity">
    <text evidence="13">Belongs to the RING-type zinc finger family. ATL subfamily.</text>
</comment>
<dbReference type="Gene3D" id="3.30.40.10">
    <property type="entry name" value="Zinc/RING finger domain, C3HC4 (zinc finger)"/>
    <property type="match status" value="1"/>
</dbReference>
<dbReference type="SMART" id="SM00184">
    <property type="entry name" value="RING"/>
    <property type="match status" value="1"/>
</dbReference>
<dbReference type="Proteomes" id="UP000029120">
    <property type="component" value="Chromosome 1"/>
</dbReference>
<dbReference type="AlphaFoldDB" id="A0A087HRY4"/>
<evidence type="ECO:0000256" key="12">
    <source>
        <dbReference type="ARBA" id="ARBA00023136"/>
    </source>
</evidence>
<evidence type="ECO:0000256" key="3">
    <source>
        <dbReference type="ARBA" id="ARBA00004906"/>
    </source>
</evidence>
<keyword evidence="8 14" id="KW-0863">Zinc-finger</keyword>
<dbReference type="PANTHER" id="PTHR46732">
    <property type="entry name" value="ATP-DEPENDENT PROTEASE LA (LON) DOMAIN PROTEIN"/>
    <property type="match status" value="1"/>
</dbReference>
<evidence type="ECO:0000256" key="16">
    <source>
        <dbReference type="SAM" id="MobiDB-lite"/>
    </source>
</evidence>
<dbReference type="SMART" id="SM00464">
    <property type="entry name" value="LON"/>
    <property type="match status" value="1"/>
</dbReference>
<dbReference type="GO" id="GO:0016020">
    <property type="term" value="C:membrane"/>
    <property type="evidence" value="ECO:0007669"/>
    <property type="project" value="UniProtKB-SubCell"/>
</dbReference>
<feature type="domain" description="Lon N-terminal" evidence="18">
    <location>
        <begin position="251"/>
        <end position="480"/>
    </location>
</feature>
<feature type="region of interest" description="Disordered" evidence="16">
    <location>
        <begin position="144"/>
        <end position="172"/>
    </location>
</feature>
<dbReference type="eggNOG" id="KOG0800">
    <property type="taxonomic scope" value="Eukaryota"/>
</dbReference>
<dbReference type="GO" id="GO:0008270">
    <property type="term" value="F:zinc ion binding"/>
    <property type="evidence" value="ECO:0007669"/>
    <property type="project" value="UniProtKB-KW"/>
</dbReference>
<dbReference type="InterPro" id="IPR003111">
    <property type="entry name" value="Lon_prtase_N"/>
</dbReference>
<dbReference type="SUPFAM" id="SSF57850">
    <property type="entry name" value="RING/U-box"/>
    <property type="match status" value="1"/>
</dbReference>
<evidence type="ECO:0000256" key="13">
    <source>
        <dbReference type="ARBA" id="ARBA00024209"/>
    </source>
</evidence>
<keyword evidence="5" id="KW-0808">Transferase</keyword>
<evidence type="ECO:0000256" key="14">
    <source>
        <dbReference type="PROSITE-ProRule" id="PRU00175"/>
    </source>
</evidence>
<gene>
    <name evidence="19" type="ordered locus">AALP_Aa1g315700</name>
</gene>
<dbReference type="InterPro" id="IPR013083">
    <property type="entry name" value="Znf_RING/FYVE/PHD"/>
</dbReference>
<evidence type="ECO:0000259" key="18">
    <source>
        <dbReference type="PROSITE" id="PS51787"/>
    </source>
</evidence>
<feature type="domain" description="RING-type" evidence="17">
    <location>
        <begin position="68"/>
        <end position="110"/>
    </location>
</feature>
<dbReference type="Gramene" id="KFK44886">
    <property type="protein sequence ID" value="KFK44886"/>
    <property type="gene ID" value="AALP_AA1G315700"/>
</dbReference>
<proteinExistence type="inferred from homology"/>
<dbReference type="SUPFAM" id="SSF88697">
    <property type="entry name" value="PUA domain-like"/>
    <property type="match status" value="1"/>
</dbReference>
<reference evidence="20" key="1">
    <citation type="journal article" date="2015" name="Nat. Plants">
        <title>Genome expansion of Arabis alpina linked with retrotransposition and reduced symmetric DNA methylation.</title>
        <authorList>
            <person name="Willing E.M."/>
            <person name="Rawat V."/>
            <person name="Mandakova T."/>
            <person name="Maumus F."/>
            <person name="James G.V."/>
            <person name="Nordstroem K.J."/>
            <person name="Becker C."/>
            <person name="Warthmann N."/>
            <person name="Chica C."/>
            <person name="Szarzynska B."/>
            <person name="Zytnicki M."/>
            <person name="Albani M.C."/>
            <person name="Kiefer C."/>
            <person name="Bergonzi S."/>
            <person name="Castaings L."/>
            <person name="Mateos J.L."/>
            <person name="Berns M.C."/>
            <person name="Bujdoso N."/>
            <person name="Piofczyk T."/>
            <person name="de Lorenzo L."/>
            <person name="Barrero-Sicilia C."/>
            <person name="Mateos I."/>
            <person name="Piednoel M."/>
            <person name="Hagmann J."/>
            <person name="Chen-Min-Tao R."/>
            <person name="Iglesias-Fernandez R."/>
            <person name="Schuster S.C."/>
            <person name="Alonso-Blanco C."/>
            <person name="Roudier F."/>
            <person name="Carbonero P."/>
            <person name="Paz-Ares J."/>
            <person name="Davis S.J."/>
            <person name="Pecinka A."/>
            <person name="Quesneville H."/>
            <person name="Colot V."/>
            <person name="Lysak M.A."/>
            <person name="Weigel D."/>
            <person name="Coupland G."/>
            <person name="Schneeberger K."/>
        </authorList>
    </citation>
    <scope>NUCLEOTIDE SEQUENCE [LARGE SCALE GENOMIC DNA]</scope>
    <source>
        <strain evidence="20">cv. Pajares</strain>
    </source>
</reference>
<keyword evidence="10" id="KW-0862">Zinc</keyword>
<dbReference type="PROSITE" id="PS50089">
    <property type="entry name" value="ZF_RING_2"/>
    <property type="match status" value="1"/>
</dbReference>
<protein>
    <recommendedName>
        <fullName evidence="4">RING-type E3 ubiquitin transferase</fullName>
        <ecNumber evidence="4">2.3.2.27</ecNumber>
    </recommendedName>
</protein>
<dbReference type="FunFam" id="3.30.40.10:FF:000187">
    <property type="entry name" value="E3 ubiquitin-protein ligase ATL6"/>
    <property type="match status" value="1"/>
</dbReference>
<dbReference type="EMBL" id="CM002869">
    <property type="protein sequence ID" value="KFK44886.1"/>
    <property type="molecule type" value="Genomic_DNA"/>
</dbReference>
<evidence type="ECO:0000256" key="2">
    <source>
        <dbReference type="ARBA" id="ARBA00004167"/>
    </source>
</evidence>
<evidence type="ECO:0000256" key="11">
    <source>
        <dbReference type="ARBA" id="ARBA00022989"/>
    </source>
</evidence>
<keyword evidence="15" id="KW-0175">Coiled coil</keyword>
<dbReference type="CDD" id="cd16461">
    <property type="entry name" value="RING-H2_EL5-like"/>
    <property type="match status" value="1"/>
</dbReference>
<dbReference type="InterPro" id="IPR015947">
    <property type="entry name" value="PUA-like_sf"/>
</dbReference>
<dbReference type="PROSITE" id="PS51787">
    <property type="entry name" value="LON_N"/>
    <property type="match status" value="1"/>
</dbReference>
<evidence type="ECO:0000259" key="17">
    <source>
        <dbReference type="PROSITE" id="PS50089"/>
    </source>
</evidence>
<evidence type="ECO:0000256" key="5">
    <source>
        <dbReference type="ARBA" id="ARBA00022679"/>
    </source>
</evidence>
<feature type="coiled-coil region" evidence="15">
    <location>
        <begin position="363"/>
        <end position="390"/>
    </location>
</feature>
<keyword evidence="12" id="KW-0472">Membrane</keyword>
<comment type="pathway">
    <text evidence="3">Protein modification; protein ubiquitination.</text>
</comment>
<evidence type="ECO:0000256" key="7">
    <source>
        <dbReference type="ARBA" id="ARBA00022723"/>
    </source>
</evidence>
<dbReference type="FunFam" id="2.30.130.40:FF:000014">
    <property type="entry name" value="ATP-dependent protease La (LON) domain protein"/>
    <property type="match status" value="1"/>
</dbReference>
<organism evidence="19 20">
    <name type="scientific">Arabis alpina</name>
    <name type="common">Alpine rock-cress</name>
    <dbReference type="NCBI Taxonomy" id="50452"/>
    <lineage>
        <taxon>Eukaryota</taxon>
        <taxon>Viridiplantae</taxon>
        <taxon>Streptophyta</taxon>
        <taxon>Embryophyta</taxon>
        <taxon>Tracheophyta</taxon>
        <taxon>Spermatophyta</taxon>
        <taxon>Magnoliopsida</taxon>
        <taxon>eudicotyledons</taxon>
        <taxon>Gunneridae</taxon>
        <taxon>Pentapetalae</taxon>
        <taxon>rosids</taxon>
        <taxon>malvids</taxon>
        <taxon>Brassicales</taxon>
        <taxon>Brassicaceae</taxon>
        <taxon>Arabideae</taxon>
        <taxon>Arabis</taxon>
    </lineage>
</organism>
<dbReference type="OrthoDB" id="3919at2759"/>
<evidence type="ECO:0000256" key="15">
    <source>
        <dbReference type="SAM" id="Coils"/>
    </source>
</evidence>
<evidence type="ECO:0000256" key="9">
    <source>
        <dbReference type="ARBA" id="ARBA00022786"/>
    </source>
</evidence>
<sequence>MLACCVCYKYTSTAPPGTSSDTEEGGLRGVARTRRTSRGLEKDVIKSFPSFLYSQVKGLKIGKGGVECAICLNEFEDEETLRLMPPCSHAFHADCIDVWLSSRSTCPVCRANLIPKPDSDQTILYPFIRPHDNQDMDLETGNVRRSVLESPDQKAKTKKSGKGHLNDSSQSQRCVSGTSTYLHHLHRGTAELGGNFPFRIPMTSSFIIPSNLSSSIFFGQVRFPATLISGGNNLRAVKRSRSNIVARSLDLPLLPFSTSEVLVPTESKTLHLYEARYLALLEESMKRKKNTFVHFILDPISISDTATEASFAARYGCLVLIENVERLEIGALVSIRGAGRVKISRFLGADPYLSGEVRPIQDRLNYESNNNETNTKISQLKESIKNLNSLEIKLKASDDSPLQTRLFNSLNWAEDDPLVECDESFFPSLQERLSFAAFQPVSGSTQSELSRLQQEKLRAMDMKDTIERLELSLGLIKENISSIAAKLAIQSLDIL</sequence>